<evidence type="ECO:0000256" key="2">
    <source>
        <dbReference type="ARBA" id="ARBA00022490"/>
    </source>
</evidence>
<dbReference type="PANTHER" id="PTHR21060">
    <property type="entry name" value="ACETATE KINASE"/>
    <property type="match status" value="1"/>
</dbReference>
<dbReference type="PIRSF" id="PIRSF000722">
    <property type="entry name" value="Acetate_prop_kin"/>
    <property type="match status" value="1"/>
</dbReference>
<dbReference type="OrthoDB" id="9802453at2"/>
<accession>A0A261T8I5</accession>
<name>A0A261T8I5_9BORD</name>
<feature type="binding site" evidence="9">
    <location>
        <position position="105"/>
    </location>
    <ligand>
        <name>substrate</name>
    </ligand>
</feature>
<feature type="binding site" evidence="9">
    <location>
        <begin position="220"/>
        <end position="224"/>
    </location>
    <ligand>
        <name>ATP</name>
        <dbReference type="ChEBI" id="CHEBI:30616"/>
    </ligand>
</feature>
<dbReference type="GO" id="GO:0000287">
    <property type="term" value="F:magnesium ion binding"/>
    <property type="evidence" value="ECO:0007669"/>
    <property type="project" value="UniProtKB-UniRule"/>
</dbReference>
<keyword evidence="12" id="KW-1185">Reference proteome</keyword>
<dbReference type="EMBL" id="NEVP01000012">
    <property type="protein sequence ID" value="OZI45919.1"/>
    <property type="molecule type" value="Genomic_DNA"/>
</dbReference>
<dbReference type="HAMAP" id="MF_00020">
    <property type="entry name" value="Acetate_kinase"/>
    <property type="match status" value="1"/>
</dbReference>
<feature type="binding site" evidence="9">
    <location>
        <position position="20"/>
    </location>
    <ligand>
        <name>Mg(2+)</name>
        <dbReference type="ChEBI" id="CHEBI:18420"/>
    </ligand>
</feature>
<dbReference type="InterPro" id="IPR004372">
    <property type="entry name" value="Ac/propionate_kinase"/>
</dbReference>
<evidence type="ECO:0000313" key="12">
    <source>
        <dbReference type="Proteomes" id="UP000216913"/>
    </source>
</evidence>
<dbReference type="InterPro" id="IPR000890">
    <property type="entry name" value="Aliphatic_acid_kin_short-chain"/>
</dbReference>
<comment type="cofactor">
    <cofactor evidence="9">
        <name>Mg(2+)</name>
        <dbReference type="ChEBI" id="CHEBI:18420"/>
    </cofactor>
    <cofactor evidence="9">
        <name>Mn(2+)</name>
        <dbReference type="ChEBI" id="CHEBI:29035"/>
    </cofactor>
    <text evidence="9">Mg(2+). Can also accept Mn(2+).</text>
</comment>
<comment type="caution">
    <text evidence="11">The sequence shown here is derived from an EMBL/GenBank/DDBJ whole genome shotgun (WGS) entry which is preliminary data.</text>
</comment>
<dbReference type="PROSITE" id="PS01076">
    <property type="entry name" value="ACETATE_KINASE_2"/>
    <property type="match status" value="1"/>
</dbReference>
<evidence type="ECO:0000256" key="10">
    <source>
        <dbReference type="RuleBase" id="RU003835"/>
    </source>
</evidence>
<feature type="binding site" evidence="9">
    <location>
        <position position="27"/>
    </location>
    <ligand>
        <name>ATP</name>
        <dbReference type="ChEBI" id="CHEBI:30616"/>
    </ligand>
</feature>
<dbReference type="GO" id="GO:0006083">
    <property type="term" value="P:acetate metabolic process"/>
    <property type="evidence" value="ECO:0007669"/>
    <property type="project" value="TreeGrafter"/>
</dbReference>
<dbReference type="GO" id="GO:0006085">
    <property type="term" value="P:acetyl-CoA biosynthetic process"/>
    <property type="evidence" value="ECO:0007669"/>
    <property type="project" value="UniProtKB-UniRule"/>
</dbReference>
<keyword evidence="8 9" id="KW-0460">Magnesium</keyword>
<evidence type="ECO:0000256" key="5">
    <source>
        <dbReference type="ARBA" id="ARBA00022741"/>
    </source>
</evidence>
<comment type="subunit">
    <text evidence="9">Homodimer.</text>
</comment>
<feature type="site" description="Transition state stabilizer" evidence="9">
    <location>
        <position position="193"/>
    </location>
</feature>
<dbReference type="AlphaFoldDB" id="A0A261T8I5"/>
<comment type="pathway">
    <text evidence="9">Metabolic intermediate biosynthesis; acetyl-CoA biosynthesis; acetyl-CoA from acetate: step 1/2.</text>
</comment>
<keyword evidence="5 9" id="KW-0547">Nucleotide-binding</keyword>
<dbReference type="GO" id="GO:0005829">
    <property type="term" value="C:cytosol"/>
    <property type="evidence" value="ECO:0007669"/>
    <property type="project" value="TreeGrafter"/>
</dbReference>
<evidence type="ECO:0000256" key="6">
    <source>
        <dbReference type="ARBA" id="ARBA00022777"/>
    </source>
</evidence>
<comment type="function">
    <text evidence="9">Catalyzes the formation of acetyl phosphate from acetate and ATP. Can also catalyze the reverse reaction.</text>
</comment>
<sequence>MQHDAVQRGAVQRDSLLVINAGSSSIKFYLYDIGPGDELTPRLGGQVEGIGTSHPRLRARDAEGKIMVERGIAPSHAADVPNAQEVVGMWLSGHLTGVPIAVGHRVVHGGPELSAPVLIDDDVLARLESFTSLAPLHQPNNLAPIKVIRERRPGIAQVACFDTAFHRSHDALADHYALPERFYEEGVRRYGFHGLSYEYLVQRLGQTLPEVLPGKIVAAHLGNGVSACAIHNGRSVDSTMGFTALEGLPMGTRPGRLDPGIVLWMMEQGMSHDEIEHLLYHDCGLKGLSGMGNDVRELLESDSPRARLALDYFAWRVAEGIAGLGCAMNGIDTLVFTAGIGENAAPIRAAICERLGWLGIAIDAERNAHHGPRISTGDSRVGVYVVRTNEELVIAQHTLALVRGR</sequence>
<evidence type="ECO:0000256" key="1">
    <source>
        <dbReference type="ARBA" id="ARBA00008748"/>
    </source>
</evidence>
<evidence type="ECO:0000256" key="4">
    <source>
        <dbReference type="ARBA" id="ARBA00022723"/>
    </source>
</evidence>
<comment type="catalytic activity">
    <reaction evidence="9">
        <text>acetate + ATP = acetyl phosphate + ADP</text>
        <dbReference type="Rhea" id="RHEA:11352"/>
        <dbReference type="ChEBI" id="CHEBI:22191"/>
        <dbReference type="ChEBI" id="CHEBI:30089"/>
        <dbReference type="ChEBI" id="CHEBI:30616"/>
        <dbReference type="ChEBI" id="CHEBI:456216"/>
        <dbReference type="EC" id="2.7.2.1"/>
    </reaction>
</comment>
<feature type="active site" description="Proton donor/acceptor" evidence="9">
    <location>
        <position position="162"/>
    </location>
</feature>
<dbReference type="Gene3D" id="3.30.420.40">
    <property type="match status" value="2"/>
</dbReference>
<dbReference type="GO" id="GO:0008776">
    <property type="term" value="F:acetate kinase activity"/>
    <property type="evidence" value="ECO:0007669"/>
    <property type="project" value="UniProtKB-UniRule"/>
</dbReference>
<evidence type="ECO:0000256" key="3">
    <source>
        <dbReference type="ARBA" id="ARBA00022679"/>
    </source>
</evidence>
<evidence type="ECO:0000256" key="9">
    <source>
        <dbReference type="HAMAP-Rule" id="MF_00020"/>
    </source>
</evidence>
<dbReference type="PROSITE" id="PS01075">
    <property type="entry name" value="ACETATE_KINASE_1"/>
    <property type="match status" value="1"/>
</dbReference>
<protein>
    <recommendedName>
        <fullName evidence="9">Acetate kinase</fullName>
        <ecNumber evidence="9">2.7.2.1</ecNumber>
    </recommendedName>
    <alternativeName>
        <fullName evidence="9">Acetokinase</fullName>
    </alternativeName>
</protein>
<keyword evidence="4 9" id="KW-0479">Metal-binding</keyword>
<feature type="binding site" evidence="9">
    <location>
        <begin position="294"/>
        <end position="296"/>
    </location>
    <ligand>
        <name>ATP</name>
        <dbReference type="ChEBI" id="CHEBI:30616"/>
    </ligand>
</feature>
<evidence type="ECO:0000256" key="8">
    <source>
        <dbReference type="ARBA" id="ARBA00022842"/>
    </source>
</evidence>
<feature type="binding site" evidence="9">
    <location>
        <begin position="339"/>
        <end position="343"/>
    </location>
    <ligand>
        <name>ATP</name>
        <dbReference type="ChEBI" id="CHEBI:30616"/>
    </ligand>
</feature>
<comment type="subcellular location">
    <subcellularLocation>
        <location evidence="9">Cytoplasm</location>
    </subcellularLocation>
</comment>
<reference evidence="11 12" key="1">
    <citation type="submission" date="2017-05" db="EMBL/GenBank/DDBJ databases">
        <title>Complete and WGS of Bordetella genogroups.</title>
        <authorList>
            <person name="Spilker T."/>
            <person name="LiPuma J."/>
        </authorList>
    </citation>
    <scope>NUCLEOTIDE SEQUENCE [LARGE SCALE GENOMIC DNA]</scope>
    <source>
        <strain evidence="11 12">AU10456</strain>
    </source>
</reference>
<evidence type="ECO:0000313" key="11">
    <source>
        <dbReference type="EMBL" id="OZI45919.1"/>
    </source>
</evidence>
<dbReference type="EC" id="2.7.2.1" evidence="9"/>
<organism evidence="11 12">
    <name type="scientific">Bordetella genomosp. 5</name>
    <dbReference type="NCBI Taxonomy" id="1395608"/>
    <lineage>
        <taxon>Bacteria</taxon>
        <taxon>Pseudomonadati</taxon>
        <taxon>Pseudomonadota</taxon>
        <taxon>Betaproteobacteria</taxon>
        <taxon>Burkholderiales</taxon>
        <taxon>Alcaligenaceae</taxon>
        <taxon>Bordetella</taxon>
    </lineage>
</organism>
<evidence type="ECO:0000256" key="7">
    <source>
        <dbReference type="ARBA" id="ARBA00022840"/>
    </source>
</evidence>
<dbReference type="NCBIfam" id="TIGR00016">
    <property type="entry name" value="ackA"/>
    <property type="match status" value="1"/>
</dbReference>
<feature type="site" description="Transition state stabilizer" evidence="9">
    <location>
        <position position="253"/>
    </location>
</feature>
<dbReference type="Pfam" id="PF00871">
    <property type="entry name" value="Acetate_kinase"/>
    <property type="match status" value="1"/>
</dbReference>
<dbReference type="Proteomes" id="UP000216913">
    <property type="component" value="Unassembled WGS sequence"/>
</dbReference>
<dbReference type="InterPro" id="IPR043129">
    <property type="entry name" value="ATPase_NBD"/>
</dbReference>
<dbReference type="UniPathway" id="UPA00340">
    <property type="reaction ID" value="UER00458"/>
</dbReference>
<dbReference type="PRINTS" id="PR00471">
    <property type="entry name" value="ACETATEKNASE"/>
</dbReference>
<keyword evidence="3 9" id="KW-0808">Transferase</keyword>
<dbReference type="SUPFAM" id="SSF53067">
    <property type="entry name" value="Actin-like ATPase domain"/>
    <property type="match status" value="2"/>
</dbReference>
<keyword evidence="2 9" id="KW-0963">Cytoplasm</keyword>
<dbReference type="PANTHER" id="PTHR21060:SF21">
    <property type="entry name" value="ACETATE KINASE"/>
    <property type="match status" value="1"/>
</dbReference>
<dbReference type="GO" id="GO:0005524">
    <property type="term" value="F:ATP binding"/>
    <property type="evidence" value="ECO:0007669"/>
    <property type="project" value="UniProtKB-KW"/>
</dbReference>
<gene>
    <name evidence="9" type="primary">ackA</name>
    <name evidence="11" type="ORF">CAL25_20815</name>
</gene>
<keyword evidence="6 9" id="KW-0418">Kinase</keyword>
<feature type="binding site" evidence="9">
    <location>
        <position position="390"/>
    </location>
    <ligand>
        <name>Mg(2+)</name>
        <dbReference type="ChEBI" id="CHEBI:18420"/>
    </ligand>
</feature>
<proteinExistence type="inferred from homology"/>
<comment type="similarity">
    <text evidence="1 9 10">Belongs to the acetokinase family.</text>
</comment>
<keyword evidence="7 9" id="KW-0067">ATP-binding</keyword>
<dbReference type="InterPro" id="IPR023865">
    <property type="entry name" value="Aliphatic_acid_kinase_CS"/>
</dbReference>